<evidence type="ECO:0000256" key="2">
    <source>
        <dbReference type="ARBA" id="ARBA00022604"/>
    </source>
</evidence>
<dbReference type="Proteomes" id="UP000652761">
    <property type="component" value="Unassembled WGS sequence"/>
</dbReference>
<dbReference type="GO" id="GO:0040008">
    <property type="term" value="P:regulation of growth"/>
    <property type="evidence" value="ECO:0007669"/>
    <property type="project" value="InterPro"/>
</dbReference>
<gene>
    <name evidence="5" type="ORF">Taro_017823</name>
</gene>
<dbReference type="AlphaFoldDB" id="A0A843UUE5"/>
<protein>
    <recommendedName>
        <fullName evidence="7">BHLH domain-containing protein</fullName>
    </recommendedName>
</protein>
<organism evidence="5 6">
    <name type="scientific">Colocasia esculenta</name>
    <name type="common">Wild taro</name>
    <name type="synonym">Arum esculentum</name>
    <dbReference type="NCBI Taxonomy" id="4460"/>
    <lineage>
        <taxon>Eukaryota</taxon>
        <taxon>Viridiplantae</taxon>
        <taxon>Streptophyta</taxon>
        <taxon>Embryophyta</taxon>
        <taxon>Tracheophyta</taxon>
        <taxon>Spermatophyta</taxon>
        <taxon>Magnoliopsida</taxon>
        <taxon>Liliopsida</taxon>
        <taxon>Araceae</taxon>
        <taxon>Aroideae</taxon>
        <taxon>Colocasieae</taxon>
        <taxon>Colocasia</taxon>
    </lineage>
</organism>
<dbReference type="PANTHER" id="PTHR46446">
    <property type="entry name" value="TRANSCRIPTION FACTOR PRE"/>
    <property type="match status" value="1"/>
</dbReference>
<evidence type="ECO:0000256" key="3">
    <source>
        <dbReference type="ARBA" id="ARBA00023015"/>
    </source>
</evidence>
<reference evidence="5" key="1">
    <citation type="submission" date="2017-07" db="EMBL/GenBank/DDBJ databases">
        <title>Taro Niue Genome Assembly and Annotation.</title>
        <authorList>
            <person name="Atibalentja N."/>
            <person name="Keating K."/>
            <person name="Fields C.J."/>
        </authorList>
    </citation>
    <scope>NUCLEOTIDE SEQUENCE</scope>
    <source>
        <strain evidence="5">Niue_2</strain>
        <tissue evidence="5">Leaf</tissue>
    </source>
</reference>
<dbReference type="InterPro" id="IPR044293">
    <property type="entry name" value="PRE"/>
</dbReference>
<dbReference type="Pfam" id="PF23174">
    <property type="entry name" value="bHLH_ILI"/>
    <property type="match status" value="2"/>
</dbReference>
<accession>A0A843UUE5</accession>
<dbReference type="SUPFAM" id="SSF47459">
    <property type="entry name" value="HLH, helix-loop-helix DNA-binding domain"/>
    <property type="match status" value="1"/>
</dbReference>
<comment type="similarity">
    <text evidence="1">Belongs to the bHLH protein family.</text>
</comment>
<keyword evidence="2" id="KW-0341">Growth regulation</keyword>
<dbReference type="InterPro" id="IPR036638">
    <property type="entry name" value="HLH_DNA-bd_sf"/>
</dbReference>
<keyword evidence="4" id="KW-0804">Transcription</keyword>
<dbReference type="GO" id="GO:0046983">
    <property type="term" value="F:protein dimerization activity"/>
    <property type="evidence" value="ECO:0007669"/>
    <property type="project" value="InterPro"/>
</dbReference>
<dbReference type="OrthoDB" id="988630at2759"/>
<evidence type="ECO:0000313" key="6">
    <source>
        <dbReference type="Proteomes" id="UP000652761"/>
    </source>
</evidence>
<dbReference type="Gene3D" id="4.10.280.10">
    <property type="entry name" value="Helix-loop-helix DNA-binding domain"/>
    <property type="match status" value="1"/>
</dbReference>
<keyword evidence="6" id="KW-1185">Reference proteome</keyword>
<evidence type="ECO:0008006" key="7">
    <source>
        <dbReference type="Google" id="ProtNLM"/>
    </source>
</evidence>
<name>A0A843UUE5_COLES</name>
<proteinExistence type="inferred from homology"/>
<dbReference type="GO" id="GO:0006355">
    <property type="term" value="P:regulation of DNA-templated transcription"/>
    <property type="evidence" value="ECO:0007669"/>
    <property type="project" value="InterPro"/>
</dbReference>
<dbReference type="PANTHER" id="PTHR46446:SF38">
    <property type="entry name" value="TRANSCRIPTION FACTOR ILI6"/>
    <property type="match status" value="1"/>
</dbReference>
<evidence type="ECO:0000256" key="1">
    <source>
        <dbReference type="ARBA" id="ARBA00005510"/>
    </source>
</evidence>
<comment type="caution">
    <text evidence="5">The sequence shown here is derived from an EMBL/GenBank/DDBJ whole genome shotgun (WGS) entry which is preliminary data.</text>
</comment>
<evidence type="ECO:0000256" key="4">
    <source>
        <dbReference type="ARBA" id="ARBA00023163"/>
    </source>
</evidence>
<sequence>MSSRRSRSRQPSSTRIADDKIVELVAKLQALLPEARTRGNDRVRHNYKSVEYSPLILALFSYLTSVLGRDLSIDLIGDPYVSSPAQTSASRVLQETCSYIQSLHREADDLSERLSELLATAEMTGAQEEIIRRLLMH</sequence>
<evidence type="ECO:0000313" key="5">
    <source>
        <dbReference type="EMBL" id="MQL85304.1"/>
    </source>
</evidence>
<keyword evidence="3" id="KW-0805">Transcription regulation</keyword>
<dbReference type="EMBL" id="NMUH01000821">
    <property type="protein sequence ID" value="MQL85304.1"/>
    <property type="molecule type" value="Genomic_DNA"/>
</dbReference>